<dbReference type="AlphaFoldDB" id="A0A0D2FLI1"/>
<name>A0A0D2FLI1_9EURO</name>
<dbReference type="HOGENOM" id="CLU_048755_2_0_1"/>
<dbReference type="STRING" id="5601.A0A0D2FLI1"/>
<dbReference type="GO" id="GO:0030681">
    <property type="term" value="C:multimeric ribonuclease P complex"/>
    <property type="evidence" value="ECO:0007669"/>
    <property type="project" value="TreeGrafter"/>
</dbReference>
<sequence length="433" mass="48328">MSTLFPSGSAPAPKVKISVGQLPGYVSFSQAPTKRPPWQIIREIPYGDSVTVTLPHDLHRIIWDSVEADISRPKYAKVIMKLEEVLKGEFFTEYIKKGNVLMISEGEPGVNDNFSLREGVLRLELSKESYEQAGLQGVPMSSSGGRKHVKLRYLVEINLRLPSMLHGKQGFDRLMRAAQRTLNKSMNWLFLDLDRDLDQNPLGPLSAHHPTEQTLTCSRQELLETMTPSLLTGLSSYSSDLSLGETQESIYEVLEYLDMVALASPRVRTTDQIDSFLSRYAVPDPSESSNSVKAMTWNGLISSQWILELVCSIIKQSRVKNLQNLDFQQNWLAISVSSFKTQAVHQTDGYTILLQPSCGDQPWQDSSHDSGGPTKTGETGIEMDDQHRDDPDPGGIVTPDIGTSGRLQQISHVVISRAGFQRFLCAEYTDNLR</sequence>
<accession>A0A0D2FLI1</accession>
<dbReference type="PANTHER" id="PTHR15396:SF1">
    <property type="entry name" value="RIBONUCLEASE P PROTEIN SUBUNIT P40"/>
    <property type="match status" value="1"/>
</dbReference>
<dbReference type="GO" id="GO:0001682">
    <property type="term" value="P:tRNA 5'-leader removal"/>
    <property type="evidence" value="ECO:0007669"/>
    <property type="project" value="InterPro"/>
</dbReference>
<dbReference type="Proteomes" id="UP000054266">
    <property type="component" value="Unassembled WGS sequence"/>
</dbReference>
<dbReference type="Pfam" id="PF08584">
    <property type="entry name" value="Ribonuc_P_40"/>
    <property type="match status" value="1"/>
</dbReference>
<evidence type="ECO:0000256" key="1">
    <source>
        <dbReference type="SAM" id="MobiDB-lite"/>
    </source>
</evidence>
<keyword evidence="3" id="KW-1185">Reference proteome</keyword>
<dbReference type="GO" id="GO:0004526">
    <property type="term" value="F:ribonuclease P activity"/>
    <property type="evidence" value="ECO:0007669"/>
    <property type="project" value="TreeGrafter"/>
</dbReference>
<dbReference type="EMBL" id="KN846959">
    <property type="protein sequence ID" value="KIW67570.1"/>
    <property type="molecule type" value="Genomic_DNA"/>
</dbReference>
<feature type="region of interest" description="Disordered" evidence="1">
    <location>
        <begin position="359"/>
        <end position="403"/>
    </location>
</feature>
<evidence type="ECO:0000313" key="2">
    <source>
        <dbReference type="EMBL" id="KIW67570.1"/>
    </source>
</evidence>
<dbReference type="GO" id="GO:0000447">
    <property type="term" value="P:endonucleolytic cleavage in ITS1 to separate SSU-rRNA from 5.8S rRNA and LSU-rRNA from tricistronic rRNA transcript (SSU-rRNA, 5.8S rRNA, LSU-rRNA)"/>
    <property type="evidence" value="ECO:0007669"/>
    <property type="project" value="TreeGrafter"/>
</dbReference>
<proteinExistence type="predicted"/>
<protein>
    <submittedName>
        <fullName evidence="2">Uncharacterized protein</fullName>
    </submittedName>
</protein>
<organism evidence="2 3">
    <name type="scientific">Phialophora macrospora</name>
    <dbReference type="NCBI Taxonomy" id="1851006"/>
    <lineage>
        <taxon>Eukaryota</taxon>
        <taxon>Fungi</taxon>
        <taxon>Dikarya</taxon>
        <taxon>Ascomycota</taxon>
        <taxon>Pezizomycotina</taxon>
        <taxon>Eurotiomycetes</taxon>
        <taxon>Chaetothyriomycetidae</taxon>
        <taxon>Chaetothyriales</taxon>
        <taxon>Herpotrichiellaceae</taxon>
        <taxon>Phialophora</taxon>
    </lineage>
</organism>
<dbReference type="PANTHER" id="PTHR15396">
    <property type="entry name" value="RIBONUCLEASE P PROTEIN SUBUNIT P40"/>
    <property type="match status" value="1"/>
</dbReference>
<evidence type="ECO:0000313" key="3">
    <source>
        <dbReference type="Proteomes" id="UP000054266"/>
    </source>
</evidence>
<dbReference type="GO" id="GO:0000172">
    <property type="term" value="C:ribonuclease MRP complex"/>
    <property type="evidence" value="ECO:0007669"/>
    <property type="project" value="TreeGrafter"/>
</dbReference>
<gene>
    <name evidence="2" type="ORF">PV04_06810</name>
</gene>
<reference evidence="2 3" key="1">
    <citation type="submission" date="2015-01" db="EMBL/GenBank/DDBJ databases">
        <title>The Genome Sequence of Capronia semiimmersa CBS27337.</title>
        <authorList>
            <consortium name="The Broad Institute Genomics Platform"/>
            <person name="Cuomo C."/>
            <person name="de Hoog S."/>
            <person name="Gorbushina A."/>
            <person name="Stielow B."/>
            <person name="Teixiera M."/>
            <person name="Abouelleil A."/>
            <person name="Chapman S.B."/>
            <person name="Priest M."/>
            <person name="Young S.K."/>
            <person name="Wortman J."/>
            <person name="Nusbaum C."/>
            <person name="Birren B."/>
        </authorList>
    </citation>
    <scope>NUCLEOTIDE SEQUENCE [LARGE SCALE GENOMIC DNA]</scope>
    <source>
        <strain evidence="2 3">CBS 27337</strain>
    </source>
</reference>
<dbReference type="GO" id="GO:0000171">
    <property type="term" value="F:ribonuclease MRP activity"/>
    <property type="evidence" value="ECO:0007669"/>
    <property type="project" value="TreeGrafter"/>
</dbReference>
<dbReference type="InterPro" id="IPR013893">
    <property type="entry name" value="RNase_P_Rpp40"/>
</dbReference>